<comment type="caution">
    <text evidence="5">The sequence shown here is derived from an EMBL/GenBank/DDBJ whole genome shotgun (WGS) entry which is preliminary data.</text>
</comment>
<keyword evidence="1" id="KW-0805">Transcription regulation</keyword>
<dbReference type="Gene3D" id="3.30.70.920">
    <property type="match status" value="1"/>
</dbReference>
<proteinExistence type="predicted"/>
<gene>
    <name evidence="5" type="ORF">ACFFRO_03370</name>
</gene>
<keyword evidence="3" id="KW-0804">Transcription</keyword>
<dbReference type="SMART" id="SM00344">
    <property type="entry name" value="HTH_ASNC"/>
    <property type="match status" value="2"/>
</dbReference>
<dbReference type="PANTHER" id="PTHR30154:SF34">
    <property type="entry name" value="TRANSCRIPTIONAL REGULATOR AZLB"/>
    <property type="match status" value="1"/>
</dbReference>
<evidence type="ECO:0000256" key="1">
    <source>
        <dbReference type="ARBA" id="ARBA00023015"/>
    </source>
</evidence>
<dbReference type="Gene3D" id="1.10.10.10">
    <property type="entry name" value="Winged helix-like DNA-binding domain superfamily/Winged helix DNA-binding domain"/>
    <property type="match status" value="2"/>
</dbReference>
<dbReference type="InterPro" id="IPR036388">
    <property type="entry name" value="WH-like_DNA-bd_sf"/>
</dbReference>
<dbReference type="EMBL" id="JBHMAR010000002">
    <property type="protein sequence ID" value="MFB9734191.1"/>
    <property type="molecule type" value="Genomic_DNA"/>
</dbReference>
<evidence type="ECO:0000256" key="3">
    <source>
        <dbReference type="ARBA" id="ARBA00023163"/>
    </source>
</evidence>
<dbReference type="PROSITE" id="PS50956">
    <property type="entry name" value="HTH_ASNC_2"/>
    <property type="match status" value="1"/>
</dbReference>
<dbReference type="SUPFAM" id="SSF46785">
    <property type="entry name" value="Winged helix' DNA-binding domain"/>
    <property type="match status" value="2"/>
</dbReference>
<dbReference type="PANTHER" id="PTHR30154">
    <property type="entry name" value="LEUCINE-RESPONSIVE REGULATORY PROTEIN"/>
    <property type="match status" value="1"/>
</dbReference>
<feature type="domain" description="HTH asnC-type" evidence="4">
    <location>
        <begin position="178"/>
        <end position="237"/>
    </location>
</feature>
<evidence type="ECO:0000313" key="5">
    <source>
        <dbReference type="EMBL" id="MFB9734191.1"/>
    </source>
</evidence>
<accession>A0ABV5V8N2</accession>
<keyword evidence="2" id="KW-0238">DNA-binding</keyword>
<organism evidence="5 6">
    <name type="scientific">Streptomyces thermocoprophilus</name>
    <dbReference type="NCBI Taxonomy" id="78356"/>
    <lineage>
        <taxon>Bacteria</taxon>
        <taxon>Bacillati</taxon>
        <taxon>Actinomycetota</taxon>
        <taxon>Actinomycetes</taxon>
        <taxon>Kitasatosporales</taxon>
        <taxon>Streptomycetaceae</taxon>
        <taxon>Streptomyces</taxon>
    </lineage>
</organism>
<dbReference type="Pfam" id="PF01037">
    <property type="entry name" value="AsnC_trans_reg"/>
    <property type="match status" value="1"/>
</dbReference>
<dbReference type="RefSeq" id="WP_356758839.1">
    <property type="nucleotide sequence ID" value="NZ_JBHMAR010000002.1"/>
</dbReference>
<dbReference type="Proteomes" id="UP001589703">
    <property type="component" value="Unassembled WGS sequence"/>
</dbReference>
<reference evidence="5 6" key="1">
    <citation type="submission" date="2024-09" db="EMBL/GenBank/DDBJ databases">
        <authorList>
            <person name="Sun Q."/>
            <person name="Mori K."/>
        </authorList>
    </citation>
    <scope>NUCLEOTIDE SEQUENCE [LARGE SCALE GENOMIC DNA]</scope>
    <source>
        <strain evidence="5 6">JCM 10918</strain>
    </source>
</reference>
<sequence length="332" mass="35411">MTAESADQVLEMRDQRLIAALQCDGRLSAERAADVLGMSPRTVHRRWQALIADGVCRVVALPVRPPAVGALLLRIRVLGARRDALAAALAARDDVPFIDLSASGDEILAVSLTRPGTRDHLVFRELPATRAVTSVSADTVLHVFSEATNWRHDVLTDAERAALTPPRPAVPAQPARTDDTDRAVLAALADDARAPAAAVAARTGRPESTVRRRIARLAATGHLRTQVVVDPRRLGLAIDANVLLRVAPDRLDSAGRALAAHPAVHGAFATTGPANLQAAVWMRDLEDLYRFVSRDLAGLGVETVETVIVGQAVKRPGSPRALTASPPRRTTV</sequence>
<dbReference type="InterPro" id="IPR019888">
    <property type="entry name" value="Tscrpt_reg_AsnC-like"/>
</dbReference>
<protein>
    <submittedName>
        <fullName evidence="5">AsnC family transcriptional regulator</fullName>
    </submittedName>
</protein>
<name>A0ABV5V8N2_9ACTN</name>
<evidence type="ECO:0000259" key="4">
    <source>
        <dbReference type="PROSITE" id="PS50956"/>
    </source>
</evidence>
<evidence type="ECO:0000256" key="2">
    <source>
        <dbReference type="ARBA" id="ARBA00023125"/>
    </source>
</evidence>
<dbReference type="InterPro" id="IPR019887">
    <property type="entry name" value="Tscrpt_reg_AsnC/Lrp_C"/>
</dbReference>
<dbReference type="InterPro" id="IPR011008">
    <property type="entry name" value="Dimeric_a/b-barrel"/>
</dbReference>
<evidence type="ECO:0000313" key="6">
    <source>
        <dbReference type="Proteomes" id="UP001589703"/>
    </source>
</evidence>
<dbReference type="SUPFAM" id="SSF54909">
    <property type="entry name" value="Dimeric alpha+beta barrel"/>
    <property type="match status" value="1"/>
</dbReference>
<dbReference type="Pfam" id="PF13404">
    <property type="entry name" value="HTH_AsnC-type"/>
    <property type="match status" value="2"/>
</dbReference>
<dbReference type="InterPro" id="IPR000485">
    <property type="entry name" value="AsnC-type_HTH_dom"/>
</dbReference>
<dbReference type="InterPro" id="IPR036390">
    <property type="entry name" value="WH_DNA-bd_sf"/>
</dbReference>
<keyword evidence="6" id="KW-1185">Reference proteome</keyword>